<organism evidence="6 7">
    <name type="scientific">Monascus purpureus</name>
    <name type="common">Red mold</name>
    <name type="synonym">Monascus anka</name>
    <dbReference type="NCBI Taxonomy" id="5098"/>
    <lineage>
        <taxon>Eukaryota</taxon>
        <taxon>Fungi</taxon>
        <taxon>Dikarya</taxon>
        <taxon>Ascomycota</taxon>
        <taxon>Pezizomycotina</taxon>
        <taxon>Eurotiomycetes</taxon>
        <taxon>Eurotiomycetidae</taxon>
        <taxon>Eurotiales</taxon>
        <taxon>Aspergillaceae</taxon>
        <taxon>Monascus</taxon>
    </lineage>
</organism>
<dbReference type="Gene3D" id="3.90.1300.10">
    <property type="entry name" value="Amidase signature (AS) domain"/>
    <property type="match status" value="1"/>
</dbReference>
<dbReference type="STRING" id="5098.A0A507QS59"/>
<evidence type="ECO:0000313" key="7">
    <source>
        <dbReference type="Proteomes" id="UP000319663"/>
    </source>
</evidence>
<feature type="active site" description="Acyl-ester intermediate" evidence="3">
    <location>
        <position position="267"/>
    </location>
</feature>
<dbReference type="PANTHER" id="PTHR46072:SF6">
    <property type="entry name" value="AMIDASE, PUTATIVE (AFU_ORTHOLOGUE AFUA_1G14530)-RELATED"/>
    <property type="match status" value="1"/>
</dbReference>
<sequence>MAHTKDQKGNDPEPPYISISHKKQSQLNDALYLHSSWKDKLQLPPQTLPPGMHLSIPDSVFHASAKLHGRVSVIDVPRTCGLLSSRELEITEKWDVKGLLDVMKRGELKVEEVVTSFLKRATIIHQLTRCLTEPLFHSALQRAKELDDHFQRTGTTVGPLHGLPVSVKDTFNVKGVDSSIGIAALAFRPATENAALVDLLTFLGAVVIAKTNVPQTLGALDSCNHLFGRTLNPLDHRLTAGGSTGGEGVLISMRGSMVGFGTDIGGSIRIPAMCNGIYGFKPSAGRVPFGGQEDGQAPGKSRMALQAVAGPLARSVDDLGAVLQEIVPRAELFGEDCIPGRWESETTASQPGSEHKNFTVGILRSDGLIEPLPPIAKILDEVAHILRRTPGIDVIDLPSPPALAKCQSLAGKLMGVDDGSTMSNLLQATGEPLTPWLRGRMSLKPRKPLTVAQLAALQAQRTAVEKEMLKMWCYEPSNSNIGNGSRRRIDAVILPVAPHPVPEIDRYNAVGYTSSFVLLDYPSGVIPVRRFGESDLELGKEMVTPTIGSWDKANRELWNEKSVDRRVYLDSPLSIQVVTPKLHDYDLFRSMRIIDRAIRDHQALDLKKPTSAKL</sequence>
<dbReference type="PIRSF" id="PIRSF001221">
    <property type="entry name" value="Amidase_fungi"/>
    <property type="match status" value="1"/>
</dbReference>
<dbReference type="PANTHER" id="PTHR46072">
    <property type="entry name" value="AMIDASE-RELATED-RELATED"/>
    <property type="match status" value="1"/>
</dbReference>
<feature type="binding site" evidence="4">
    <location>
        <position position="243"/>
    </location>
    <ligand>
        <name>substrate</name>
    </ligand>
</feature>
<feature type="active site" description="Charge relay system" evidence="3">
    <location>
        <position position="168"/>
    </location>
</feature>
<accession>A0A507QS59</accession>
<dbReference type="Proteomes" id="UP000319663">
    <property type="component" value="Unassembled WGS sequence"/>
</dbReference>
<dbReference type="InterPro" id="IPR036928">
    <property type="entry name" value="AS_sf"/>
</dbReference>
<evidence type="ECO:0000259" key="5">
    <source>
        <dbReference type="Pfam" id="PF01425"/>
    </source>
</evidence>
<name>A0A507QS59_MONPU</name>
<comment type="caution">
    <text evidence="6">The sequence shown here is derived from an EMBL/GenBank/DDBJ whole genome shotgun (WGS) entry which is preliminary data.</text>
</comment>
<dbReference type="SUPFAM" id="SSF75304">
    <property type="entry name" value="Amidase signature (AS) enzymes"/>
    <property type="match status" value="1"/>
</dbReference>
<evidence type="ECO:0000256" key="4">
    <source>
        <dbReference type="PIRSR" id="PIRSR001221-2"/>
    </source>
</evidence>
<keyword evidence="2" id="KW-0378">Hydrolase</keyword>
<protein>
    <recommendedName>
        <fullName evidence="5">Amidase domain-containing protein</fullName>
    </recommendedName>
</protein>
<gene>
    <name evidence="6" type="ORF">MPDQ_001098</name>
</gene>
<reference evidence="6 7" key="1">
    <citation type="submission" date="2019-06" db="EMBL/GenBank/DDBJ databases">
        <title>Wine fermentation using esterase from Monascus purpureus.</title>
        <authorList>
            <person name="Geng C."/>
            <person name="Zhang Y."/>
        </authorList>
    </citation>
    <scope>NUCLEOTIDE SEQUENCE [LARGE SCALE GENOMIC DNA]</scope>
    <source>
        <strain evidence="6">HQ1</strain>
    </source>
</reference>
<dbReference type="OrthoDB" id="6428749at2759"/>
<keyword evidence="7" id="KW-1185">Reference proteome</keyword>
<feature type="binding site" evidence="4">
    <location>
        <begin position="264"/>
        <end position="267"/>
    </location>
    <ligand>
        <name>substrate</name>
    </ligand>
</feature>
<dbReference type="EMBL" id="VIFY01000128">
    <property type="protein sequence ID" value="TQB69952.1"/>
    <property type="molecule type" value="Genomic_DNA"/>
</dbReference>
<feature type="active site" description="Charge relay system" evidence="3">
    <location>
        <position position="243"/>
    </location>
</feature>
<feature type="domain" description="Amidase" evidence="5">
    <location>
        <begin position="112"/>
        <end position="587"/>
    </location>
</feature>
<proteinExistence type="inferred from homology"/>
<dbReference type="InterPro" id="IPR023631">
    <property type="entry name" value="Amidase_dom"/>
</dbReference>
<evidence type="ECO:0000256" key="3">
    <source>
        <dbReference type="PIRSR" id="PIRSR001221-1"/>
    </source>
</evidence>
<evidence type="ECO:0000256" key="2">
    <source>
        <dbReference type="ARBA" id="ARBA00022801"/>
    </source>
</evidence>
<evidence type="ECO:0000256" key="1">
    <source>
        <dbReference type="ARBA" id="ARBA00009199"/>
    </source>
</evidence>
<dbReference type="AlphaFoldDB" id="A0A507QS59"/>
<dbReference type="GO" id="GO:0016787">
    <property type="term" value="F:hydrolase activity"/>
    <property type="evidence" value="ECO:0007669"/>
    <property type="project" value="UniProtKB-KW"/>
</dbReference>
<dbReference type="Pfam" id="PF01425">
    <property type="entry name" value="Amidase"/>
    <property type="match status" value="1"/>
</dbReference>
<comment type="similarity">
    <text evidence="1">Belongs to the amidase family.</text>
</comment>
<evidence type="ECO:0000313" key="6">
    <source>
        <dbReference type="EMBL" id="TQB69952.1"/>
    </source>
</evidence>
<feature type="binding site" evidence="4">
    <location>
        <position position="217"/>
    </location>
    <ligand>
        <name>substrate</name>
    </ligand>
</feature>